<reference evidence="1" key="1">
    <citation type="journal article" date="2014" name="Front. Microbiol.">
        <title>High frequency of phylogenetically diverse reductive dehalogenase-homologous genes in deep subseafloor sedimentary metagenomes.</title>
        <authorList>
            <person name="Kawai M."/>
            <person name="Futagami T."/>
            <person name="Toyoda A."/>
            <person name="Takaki Y."/>
            <person name="Nishi S."/>
            <person name="Hori S."/>
            <person name="Arai W."/>
            <person name="Tsubouchi T."/>
            <person name="Morono Y."/>
            <person name="Uchiyama I."/>
            <person name="Ito T."/>
            <person name="Fujiyama A."/>
            <person name="Inagaki F."/>
            <person name="Takami H."/>
        </authorList>
    </citation>
    <scope>NUCLEOTIDE SEQUENCE</scope>
    <source>
        <strain evidence="1">Expedition CK06-06</strain>
    </source>
</reference>
<dbReference type="EMBL" id="BARU01029337">
    <property type="protein sequence ID" value="GAH65724.1"/>
    <property type="molecule type" value="Genomic_DNA"/>
</dbReference>
<proteinExistence type="predicted"/>
<accession>X1IHW6</accession>
<gene>
    <name evidence="1" type="ORF">S03H2_46678</name>
</gene>
<evidence type="ECO:0000313" key="1">
    <source>
        <dbReference type="EMBL" id="GAH65724.1"/>
    </source>
</evidence>
<organism evidence="1">
    <name type="scientific">marine sediment metagenome</name>
    <dbReference type="NCBI Taxonomy" id="412755"/>
    <lineage>
        <taxon>unclassified sequences</taxon>
        <taxon>metagenomes</taxon>
        <taxon>ecological metagenomes</taxon>
    </lineage>
</organism>
<comment type="caution">
    <text evidence="1">The sequence shown here is derived from an EMBL/GenBank/DDBJ whole genome shotgun (WGS) entry which is preliminary data.</text>
</comment>
<dbReference type="AlphaFoldDB" id="X1IHW6"/>
<sequence length="58" mass="6325">PAWGDAVASPYVPYPAPVAPTVAPEQELAGLKQQAEYFENAIGEIKKRIEQLEAESKK</sequence>
<name>X1IHW6_9ZZZZ</name>
<feature type="non-terminal residue" evidence="1">
    <location>
        <position position="1"/>
    </location>
</feature>
<protein>
    <submittedName>
        <fullName evidence="1">Uncharacterized protein</fullName>
    </submittedName>
</protein>